<proteinExistence type="inferred from homology"/>
<comment type="caution">
    <text evidence="2">The sequence shown here is derived from an EMBL/GenBank/DDBJ whole genome shotgun (WGS) entry which is preliminary data.</text>
</comment>
<accession>A0A2P7S989</accession>
<dbReference type="AlphaFoldDB" id="A0A2P7S989"/>
<reference evidence="2 3" key="1">
    <citation type="submission" date="2018-03" db="EMBL/GenBank/DDBJ databases">
        <title>The draft genome of Mesorhizobium soli JCM 19897.</title>
        <authorList>
            <person name="Li L."/>
            <person name="Liu L."/>
            <person name="Liang L."/>
            <person name="Wang T."/>
            <person name="Zhang X."/>
        </authorList>
    </citation>
    <scope>NUCLEOTIDE SEQUENCE [LARGE SCALE GENOMIC DNA]</scope>
    <source>
        <strain evidence="2 3">JCM 19897</strain>
    </source>
</reference>
<protein>
    <submittedName>
        <fullName evidence="2">ROK family protein</fullName>
    </submittedName>
</protein>
<dbReference type="PANTHER" id="PTHR18964">
    <property type="entry name" value="ROK (REPRESSOR, ORF, KINASE) FAMILY"/>
    <property type="match status" value="1"/>
</dbReference>
<evidence type="ECO:0000256" key="1">
    <source>
        <dbReference type="ARBA" id="ARBA00006479"/>
    </source>
</evidence>
<name>A0A2P7S989_9HYPH</name>
<dbReference type="Pfam" id="PF00480">
    <property type="entry name" value="ROK"/>
    <property type="match status" value="1"/>
</dbReference>
<dbReference type="PANTHER" id="PTHR18964:SF149">
    <property type="entry name" value="BIFUNCTIONAL UDP-N-ACETYLGLUCOSAMINE 2-EPIMERASE_N-ACETYLMANNOSAMINE KINASE"/>
    <property type="match status" value="1"/>
</dbReference>
<dbReference type="Gene3D" id="3.30.420.40">
    <property type="match status" value="2"/>
</dbReference>
<organism evidence="2 3">
    <name type="scientific">Pseudaminobacter soli</name>
    <name type="common">ex Li et al. 2025</name>
    <dbReference type="NCBI Taxonomy" id="1295366"/>
    <lineage>
        <taxon>Bacteria</taxon>
        <taxon>Pseudomonadati</taxon>
        <taxon>Pseudomonadota</taxon>
        <taxon>Alphaproteobacteria</taxon>
        <taxon>Hyphomicrobiales</taxon>
        <taxon>Phyllobacteriaceae</taxon>
        <taxon>Pseudaminobacter</taxon>
    </lineage>
</organism>
<dbReference type="EMBL" id="PXYL01000009">
    <property type="protein sequence ID" value="PSJ59030.1"/>
    <property type="molecule type" value="Genomic_DNA"/>
</dbReference>
<evidence type="ECO:0000313" key="3">
    <source>
        <dbReference type="Proteomes" id="UP000240653"/>
    </source>
</evidence>
<gene>
    <name evidence="2" type="ORF">C7I85_18755</name>
</gene>
<dbReference type="InterPro" id="IPR043129">
    <property type="entry name" value="ATPase_NBD"/>
</dbReference>
<comment type="similarity">
    <text evidence="1">Belongs to the ROK (NagC/XylR) family.</text>
</comment>
<evidence type="ECO:0000313" key="2">
    <source>
        <dbReference type="EMBL" id="PSJ59030.1"/>
    </source>
</evidence>
<sequence>MIRTLAIDLGGTNMRAALHDGDASRLEPIARDGAPASLEEFVTRLRGLRAEIGGVEALGIAVPGLVEGTRCRWIPNLPYLDGWDLQALFPGLRVAVGNDAQIAMMAEACEGAASGLSDALLLAIGTGIGSAVLAGGRIISGSQGGACSFGWACADPEDAGEDRSGWLERNASGRALDGIARDLGLVDGRALIDAARTGKAKAIAALDKPMRRLGAALAGAVGLLDPQVILISGGIAEALDVVGPALLDALRRQLPPHLRGIEIRPGAFGSRAGLVGAALAGAAGPDWRHIR</sequence>
<dbReference type="InterPro" id="IPR000600">
    <property type="entry name" value="ROK"/>
</dbReference>
<dbReference type="OrthoDB" id="9810372at2"/>
<keyword evidence="3" id="KW-1185">Reference proteome</keyword>
<dbReference type="SUPFAM" id="SSF53067">
    <property type="entry name" value="Actin-like ATPase domain"/>
    <property type="match status" value="1"/>
</dbReference>
<dbReference type="Proteomes" id="UP000240653">
    <property type="component" value="Unassembled WGS sequence"/>
</dbReference>